<dbReference type="Pfam" id="PF05016">
    <property type="entry name" value="ParE_toxin"/>
    <property type="match status" value="1"/>
</dbReference>
<accession>A0A179BZ59</accession>
<evidence type="ECO:0000256" key="1">
    <source>
        <dbReference type="ARBA" id="ARBA00022649"/>
    </source>
</evidence>
<sequence length="96" mass="10922">MKALVLSPAAVDDLDRIYDYTEEKWGQGQAEDYIVALRDDCEALAAQTKRGRKIIGLRSGYTALAFRSHFVIYAETEKVLTVIRILHRRMNIAAHL</sequence>
<organism evidence="3">
    <name type="scientific">Rhizobium leguminosarum</name>
    <dbReference type="NCBI Taxonomy" id="384"/>
    <lineage>
        <taxon>Bacteria</taxon>
        <taxon>Pseudomonadati</taxon>
        <taxon>Pseudomonadota</taxon>
        <taxon>Alphaproteobacteria</taxon>
        <taxon>Hyphomicrobiales</taxon>
        <taxon>Rhizobiaceae</taxon>
        <taxon>Rhizobium/Agrobacterium group</taxon>
        <taxon>Rhizobium</taxon>
    </lineage>
</organism>
<protein>
    <recommendedName>
        <fullName evidence="2">Toxin</fullName>
    </recommendedName>
</protein>
<dbReference type="EMBL" id="LWBS01000022">
    <property type="protein sequence ID" value="OAP97002.1"/>
    <property type="molecule type" value="Genomic_DNA"/>
</dbReference>
<reference evidence="3" key="1">
    <citation type="submission" date="2016-04" db="EMBL/GenBank/DDBJ databases">
        <title>Fast-growing isolate from the root nodules of Vavilovia formosa.</title>
        <authorList>
            <person name="Kimeklis A."/>
            <person name="Safronova V."/>
            <person name="Belimov A."/>
            <person name="Andronov E."/>
        </authorList>
    </citation>
    <scope>NUCLEOTIDE SEQUENCE [LARGE SCALE GENOMIC DNA]</scope>
    <source>
        <strain evidence="3">Vaf-46</strain>
    </source>
</reference>
<evidence type="ECO:0000313" key="3">
    <source>
        <dbReference type="EMBL" id="OAP97002.1"/>
    </source>
</evidence>
<proteinExistence type="inferred from homology"/>
<comment type="caution">
    <text evidence="3">The sequence shown here is derived from an EMBL/GenBank/DDBJ whole genome shotgun (WGS) entry which is preliminary data.</text>
</comment>
<dbReference type="eggNOG" id="COG3668">
    <property type="taxonomic scope" value="Bacteria"/>
</dbReference>
<dbReference type="Gene3D" id="3.30.2310.20">
    <property type="entry name" value="RelE-like"/>
    <property type="match status" value="1"/>
</dbReference>
<name>A0A179BZ59_RHILE</name>
<dbReference type="AlphaFoldDB" id="A0A179BZ59"/>
<keyword evidence="1" id="KW-1277">Toxin-antitoxin system</keyword>
<dbReference type="PIRSF" id="PIRSF029218">
    <property type="entry name" value="ParE"/>
    <property type="match status" value="1"/>
</dbReference>
<evidence type="ECO:0000256" key="2">
    <source>
        <dbReference type="PIRNR" id="PIRNR029218"/>
    </source>
</evidence>
<dbReference type="InterPro" id="IPR007712">
    <property type="entry name" value="RelE/ParE_toxin"/>
</dbReference>
<dbReference type="RefSeq" id="WP_064245437.1">
    <property type="nucleotide sequence ID" value="NZ_CAXURF020000001.1"/>
</dbReference>
<dbReference type="InterPro" id="IPR028344">
    <property type="entry name" value="ParE1/4"/>
</dbReference>
<gene>
    <name evidence="3" type="ORF">A4U53_12545</name>
</gene>
<comment type="similarity">
    <text evidence="2">Belongs to the RelE toxin family.</text>
</comment>
<dbReference type="InterPro" id="IPR035093">
    <property type="entry name" value="RelE/ParE_toxin_dom_sf"/>
</dbReference>